<gene>
    <name evidence="3" type="ORF">GGI48_03060</name>
</gene>
<dbReference type="InterPro" id="IPR008966">
    <property type="entry name" value="Adhesion_dom_sf"/>
</dbReference>
<dbReference type="GO" id="GO:0009289">
    <property type="term" value="C:pilus"/>
    <property type="evidence" value="ECO:0007669"/>
    <property type="project" value="InterPro"/>
</dbReference>
<keyword evidence="1" id="KW-0732">Signal</keyword>
<reference evidence="4" key="1">
    <citation type="journal article" date="2020" name="Microbiol. Resour. Announc.">
        <title>Complete genome sequences of four natural Pseudomonas isolates that catabolize a wide range of aromatic compounds relevant to lignin valorization.</title>
        <authorList>
            <person name="Hatmaker E.A."/>
            <person name="Presley G."/>
            <person name="Cannon O."/>
            <person name="Guss A.M."/>
            <person name="Elkins J.G."/>
        </authorList>
    </citation>
    <scope>NUCLEOTIDE SEQUENCE [LARGE SCALE GENOMIC DNA]</scope>
    <source>
        <strain evidence="4">H1F5C</strain>
    </source>
</reference>
<dbReference type="SUPFAM" id="SSF49401">
    <property type="entry name" value="Bacterial adhesins"/>
    <property type="match status" value="1"/>
</dbReference>
<dbReference type="GO" id="GO:0007155">
    <property type="term" value="P:cell adhesion"/>
    <property type="evidence" value="ECO:0007669"/>
    <property type="project" value="InterPro"/>
</dbReference>
<dbReference type="RefSeq" id="WP_103740124.1">
    <property type="nucleotide sequence ID" value="NZ_CP060201.1"/>
</dbReference>
<organism evidence="3 4">
    <name type="scientific">Pseudomonas protegens</name>
    <dbReference type="NCBI Taxonomy" id="380021"/>
    <lineage>
        <taxon>Bacteria</taxon>
        <taxon>Pseudomonadati</taxon>
        <taxon>Pseudomonadota</taxon>
        <taxon>Gammaproteobacteria</taxon>
        <taxon>Pseudomonadales</taxon>
        <taxon>Pseudomonadaceae</taxon>
        <taxon>Pseudomonas</taxon>
    </lineage>
</organism>
<sequence>MRRINLIGRVLCGLCTVLMVGNLEAATPGGLYVYVNFEVFDPANCSVNVLQTKIDFAEVKIDEINGREGARKIAYQISCNNPSQSPALKLKFVGSPGFNAEVLQTSTSNLGVRFLVNGKQQPVNSEFSVNYASVPTLEAVLDAKPGSVLRTGAFTANAVLVITQE</sequence>
<evidence type="ECO:0000256" key="1">
    <source>
        <dbReference type="SAM" id="SignalP"/>
    </source>
</evidence>
<feature type="signal peptide" evidence="1">
    <location>
        <begin position="1"/>
        <end position="25"/>
    </location>
</feature>
<feature type="chain" id="PRO_5030163670" evidence="1">
    <location>
        <begin position="26"/>
        <end position="165"/>
    </location>
</feature>
<evidence type="ECO:0000313" key="4">
    <source>
        <dbReference type="Proteomes" id="UP000515277"/>
    </source>
</evidence>
<dbReference type="EMBL" id="CP060201">
    <property type="protein sequence ID" value="QNH78186.1"/>
    <property type="molecule type" value="Genomic_DNA"/>
</dbReference>
<evidence type="ECO:0000313" key="3">
    <source>
        <dbReference type="EMBL" id="QNH78186.1"/>
    </source>
</evidence>
<dbReference type="AlphaFoldDB" id="A0A7G8YR88"/>
<dbReference type="InterPro" id="IPR036937">
    <property type="entry name" value="Adhesion_dom_fimbrial_sf"/>
</dbReference>
<dbReference type="Pfam" id="PF00419">
    <property type="entry name" value="Fimbrial"/>
    <property type="match status" value="1"/>
</dbReference>
<protein>
    <submittedName>
        <fullName evidence="3">Fimbrial protein</fullName>
    </submittedName>
</protein>
<dbReference type="Proteomes" id="UP000515277">
    <property type="component" value="Chromosome"/>
</dbReference>
<name>A0A7G8YR88_9PSED</name>
<feature type="domain" description="Fimbrial-type adhesion" evidence="2">
    <location>
        <begin position="41"/>
        <end position="162"/>
    </location>
</feature>
<evidence type="ECO:0000259" key="2">
    <source>
        <dbReference type="Pfam" id="PF00419"/>
    </source>
</evidence>
<accession>A0A7G8YR88</accession>
<dbReference type="InterPro" id="IPR000259">
    <property type="entry name" value="Adhesion_dom_fimbrial"/>
</dbReference>
<proteinExistence type="predicted"/>
<dbReference type="Gene3D" id="2.60.40.1090">
    <property type="entry name" value="Fimbrial-type adhesion domain"/>
    <property type="match status" value="1"/>
</dbReference>